<dbReference type="EMBL" id="JACXVP010000011">
    <property type="protein sequence ID" value="KAG5576644.1"/>
    <property type="molecule type" value="Genomic_DNA"/>
</dbReference>
<sequence>MILMIYQTVSRYSGSRSYQLLVLISDETKTDNHTVAEDLVDQEEIGEEECAIDKEIGIDCRKAVEPTSKVVSELTNFIGTISRNPRFINLMYTSWHAVPKDMKNRMGEYINVRTIDFEIAYFISKFLIPVEGKKWVMTGLRDAWRQHKRRIKERCFDKNSTVEDMLKNVLMTCQKAMCEMNSQNRKKQK</sequence>
<proteinExistence type="predicted"/>
<organism evidence="1 2">
    <name type="scientific">Solanum commersonii</name>
    <name type="common">Commerson's wild potato</name>
    <name type="synonym">Commerson's nightshade</name>
    <dbReference type="NCBI Taxonomy" id="4109"/>
    <lineage>
        <taxon>Eukaryota</taxon>
        <taxon>Viridiplantae</taxon>
        <taxon>Streptophyta</taxon>
        <taxon>Embryophyta</taxon>
        <taxon>Tracheophyta</taxon>
        <taxon>Spermatophyta</taxon>
        <taxon>Magnoliopsida</taxon>
        <taxon>eudicotyledons</taxon>
        <taxon>Gunneridae</taxon>
        <taxon>Pentapetalae</taxon>
        <taxon>asterids</taxon>
        <taxon>lamiids</taxon>
        <taxon>Solanales</taxon>
        <taxon>Solanaceae</taxon>
        <taxon>Solanoideae</taxon>
        <taxon>Solaneae</taxon>
        <taxon>Solanum</taxon>
    </lineage>
</organism>
<dbReference type="OrthoDB" id="1300609at2759"/>
<dbReference type="AlphaFoldDB" id="A0A9J5WN91"/>
<evidence type="ECO:0000313" key="1">
    <source>
        <dbReference type="EMBL" id="KAG5576644.1"/>
    </source>
</evidence>
<accession>A0A9J5WN91</accession>
<gene>
    <name evidence="1" type="ORF">H5410_056778</name>
</gene>
<dbReference type="PANTHER" id="PTHR33144:SF16">
    <property type="entry name" value="OS02G0129000 PROTEIN"/>
    <property type="match status" value="1"/>
</dbReference>
<comment type="caution">
    <text evidence="1">The sequence shown here is derived from an EMBL/GenBank/DDBJ whole genome shotgun (WGS) entry which is preliminary data.</text>
</comment>
<name>A0A9J5WN91_SOLCO</name>
<dbReference type="PANTHER" id="PTHR33144">
    <property type="entry name" value="OS10G0409366 PROTEIN-RELATED"/>
    <property type="match status" value="1"/>
</dbReference>
<evidence type="ECO:0000313" key="2">
    <source>
        <dbReference type="Proteomes" id="UP000824120"/>
    </source>
</evidence>
<reference evidence="1 2" key="1">
    <citation type="submission" date="2020-09" db="EMBL/GenBank/DDBJ databases">
        <title>De no assembly of potato wild relative species, Solanum commersonii.</title>
        <authorList>
            <person name="Cho K."/>
        </authorList>
    </citation>
    <scope>NUCLEOTIDE SEQUENCE [LARGE SCALE GENOMIC DNA]</scope>
    <source>
        <strain evidence="1">LZ3.2</strain>
        <tissue evidence="1">Leaf</tissue>
    </source>
</reference>
<keyword evidence="2" id="KW-1185">Reference proteome</keyword>
<dbReference type="Proteomes" id="UP000824120">
    <property type="component" value="Chromosome 11"/>
</dbReference>
<protein>
    <submittedName>
        <fullName evidence="1">Uncharacterized protein</fullName>
    </submittedName>
</protein>